<evidence type="ECO:0000313" key="3">
    <source>
        <dbReference type="EMBL" id="KAJ5464985.1"/>
    </source>
</evidence>
<protein>
    <submittedName>
        <fullName evidence="3">Uncharacterized protein</fullName>
    </submittedName>
</protein>
<proteinExistence type="predicted"/>
<evidence type="ECO:0000256" key="2">
    <source>
        <dbReference type="SAM" id="MobiDB-lite"/>
    </source>
</evidence>
<feature type="coiled-coil region" evidence="1">
    <location>
        <begin position="178"/>
        <end position="205"/>
    </location>
</feature>
<keyword evidence="4" id="KW-1185">Reference proteome</keyword>
<keyword evidence="1" id="KW-0175">Coiled coil</keyword>
<dbReference type="RefSeq" id="XP_056771832.1">
    <property type="nucleotide sequence ID" value="XM_056904065.1"/>
</dbReference>
<organism evidence="3 4">
    <name type="scientific">Penicillium daleae</name>
    <dbReference type="NCBI Taxonomy" id="63821"/>
    <lineage>
        <taxon>Eukaryota</taxon>
        <taxon>Fungi</taxon>
        <taxon>Dikarya</taxon>
        <taxon>Ascomycota</taxon>
        <taxon>Pezizomycotina</taxon>
        <taxon>Eurotiomycetes</taxon>
        <taxon>Eurotiomycetidae</taxon>
        <taxon>Eurotiales</taxon>
        <taxon>Aspergillaceae</taxon>
        <taxon>Penicillium</taxon>
    </lineage>
</organism>
<comment type="caution">
    <text evidence="3">The sequence shown here is derived from an EMBL/GenBank/DDBJ whole genome shotgun (WGS) entry which is preliminary data.</text>
</comment>
<feature type="region of interest" description="Disordered" evidence="2">
    <location>
        <begin position="52"/>
        <end position="72"/>
    </location>
</feature>
<dbReference type="GeneID" id="81594308"/>
<dbReference type="EMBL" id="JAPVEA010000001">
    <property type="protein sequence ID" value="KAJ5464985.1"/>
    <property type="molecule type" value="Genomic_DNA"/>
</dbReference>
<dbReference type="AlphaFoldDB" id="A0AAD6CH90"/>
<reference evidence="3" key="2">
    <citation type="journal article" date="2023" name="IMA Fungus">
        <title>Comparative genomic study of the Penicillium genus elucidates a diverse pangenome and 15 lateral gene transfer events.</title>
        <authorList>
            <person name="Petersen C."/>
            <person name="Sorensen T."/>
            <person name="Nielsen M.R."/>
            <person name="Sondergaard T.E."/>
            <person name="Sorensen J.L."/>
            <person name="Fitzpatrick D.A."/>
            <person name="Frisvad J.C."/>
            <person name="Nielsen K.L."/>
        </authorList>
    </citation>
    <scope>NUCLEOTIDE SEQUENCE</scope>
    <source>
        <strain evidence="3">IBT 16125</strain>
    </source>
</reference>
<name>A0AAD6CH90_9EURO</name>
<evidence type="ECO:0000313" key="4">
    <source>
        <dbReference type="Proteomes" id="UP001213681"/>
    </source>
</evidence>
<reference evidence="3" key="1">
    <citation type="submission" date="2022-12" db="EMBL/GenBank/DDBJ databases">
        <authorList>
            <person name="Petersen C."/>
        </authorList>
    </citation>
    <scope>NUCLEOTIDE SEQUENCE</scope>
    <source>
        <strain evidence="3">IBT 16125</strain>
    </source>
</reference>
<accession>A0AAD6CH90</accession>
<dbReference type="Proteomes" id="UP001213681">
    <property type="component" value="Unassembled WGS sequence"/>
</dbReference>
<evidence type="ECO:0000256" key="1">
    <source>
        <dbReference type="SAM" id="Coils"/>
    </source>
</evidence>
<sequence length="209" mass="24309">MKFTKIQRIEFLLEEIQEIVQSMKAEKGDYVPHRHTTPEAIRTSNMIPLSEASSGTYSGAQQSTGTNSQAGSSVIAEKDIRELCVRCFNTWEASIKAGQFDIPDCEWDEGRNLKKCRYCSSRRSECVKIPTSLRKGVIRRKAELHRETLDGDIEEIRRNQKRFTEIYFTTHGKVKGTLSSEERQRRRQRAALQREEQRKKDIRRHSECI</sequence>
<gene>
    <name evidence="3" type="ORF">N7458_000671</name>
</gene>